<sequence>ASYIKQQPLSPCNPAANPLPPQALLVQAGGSQGPWTGTRNCFLLEV</sequence>
<organism evidence="1">
    <name type="scientific">Homo sapiens</name>
    <name type="common">Human</name>
    <dbReference type="NCBI Taxonomy" id="9606"/>
    <lineage>
        <taxon>Eukaryota</taxon>
        <taxon>Metazoa</taxon>
        <taxon>Chordata</taxon>
        <taxon>Craniata</taxon>
        <taxon>Vertebrata</taxon>
        <taxon>Euteleostomi</taxon>
        <taxon>Mammalia</taxon>
        <taxon>Eutheria</taxon>
        <taxon>Euarchontoglires</taxon>
        <taxon>Primates</taxon>
        <taxon>Haplorrhini</taxon>
        <taxon>Catarrhini</taxon>
        <taxon>Hominidae</taxon>
        <taxon>Homo</taxon>
    </lineage>
</organism>
<gene>
    <name evidence="1" type="primary">FOXF1</name>
</gene>
<proteinExistence type="evidence at transcript level"/>
<feature type="non-terminal residue" evidence="1">
    <location>
        <position position="1"/>
    </location>
</feature>
<dbReference type="AlphaFoldDB" id="Q6JSE1"/>
<accession>Q6JSE1</accession>
<dbReference type="EMBL" id="AY312577">
    <property type="protein sequence ID" value="AAR16182.1"/>
    <property type="molecule type" value="mRNA"/>
</dbReference>
<dbReference type="OrthoDB" id="5954824at2759"/>
<protein>
    <submittedName>
        <fullName evidence="1">Forkhead-related activator 1</fullName>
    </submittedName>
</protein>
<name>Q6JSE1_HUMAN</name>
<evidence type="ECO:0000313" key="1">
    <source>
        <dbReference type="EMBL" id="AAR16182.1"/>
    </source>
</evidence>
<reference evidence="1" key="1">
    <citation type="submission" date="2003-06" db="EMBL/GenBank/DDBJ databases">
        <title>Transcriptional profiling of asthma candidate genes in 11 asthma related cell lines and lung tissue.</title>
        <authorList>
            <person name="Polvi A."/>
            <person name="Ruosaari S."/>
            <person name="Vendelin J."/>
            <person name="West A."/>
            <person name="Saarikko I."/>
            <person name="Reinikainen A."/>
            <person name="Hollmen J."/>
            <person name="Laitinen T."/>
            <person name="Mannila H."/>
            <person name="Lahesmaa R."/>
            <person name="Kere J."/>
        </authorList>
    </citation>
    <scope>NUCLEOTIDE SEQUENCE</scope>
    <source>
        <tissue evidence="1">Lung</tissue>
    </source>
</reference>